<keyword evidence="2" id="KW-1185">Reference proteome</keyword>
<evidence type="ECO:0000313" key="1">
    <source>
        <dbReference type="EMBL" id="KYO28257.1"/>
    </source>
</evidence>
<protein>
    <submittedName>
        <fullName evidence="1">Uncharacterized protein</fullName>
    </submittedName>
</protein>
<dbReference type="AlphaFoldDB" id="A0A151MUV2"/>
<sequence>MILKIPSALPEKLECGQARPTTQVCCQSNSGCWYLPPMDAAPNFNSMALLDNSGICLNVFEITEFSAE</sequence>
<name>A0A151MUV2_ALLMI</name>
<gene>
    <name evidence="1" type="ORF">Y1Q_0020703</name>
</gene>
<evidence type="ECO:0000313" key="2">
    <source>
        <dbReference type="Proteomes" id="UP000050525"/>
    </source>
</evidence>
<organism evidence="1 2">
    <name type="scientific">Alligator mississippiensis</name>
    <name type="common">American alligator</name>
    <dbReference type="NCBI Taxonomy" id="8496"/>
    <lineage>
        <taxon>Eukaryota</taxon>
        <taxon>Metazoa</taxon>
        <taxon>Chordata</taxon>
        <taxon>Craniata</taxon>
        <taxon>Vertebrata</taxon>
        <taxon>Euteleostomi</taxon>
        <taxon>Archelosauria</taxon>
        <taxon>Archosauria</taxon>
        <taxon>Crocodylia</taxon>
        <taxon>Alligatoridae</taxon>
        <taxon>Alligatorinae</taxon>
        <taxon>Alligator</taxon>
    </lineage>
</organism>
<dbReference type="EMBL" id="AKHW03004944">
    <property type="protein sequence ID" value="KYO28257.1"/>
    <property type="molecule type" value="Genomic_DNA"/>
</dbReference>
<reference evidence="1 2" key="1">
    <citation type="journal article" date="2012" name="Genome Biol.">
        <title>Sequencing three crocodilian genomes to illuminate the evolution of archosaurs and amniotes.</title>
        <authorList>
            <person name="St John J.A."/>
            <person name="Braun E.L."/>
            <person name="Isberg S.R."/>
            <person name="Miles L.G."/>
            <person name="Chong A.Y."/>
            <person name="Gongora J."/>
            <person name="Dalzell P."/>
            <person name="Moran C."/>
            <person name="Bed'hom B."/>
            <person name="Abzhanov A."/>
            <person name="Burgess S.C."/>
            <person name="Cooksey A.M."/>
            <person name="Castoe T.A."/>
            <person name="Crawford N.G."/>
            <person name="Densmore L.D."/>
            <person name="Drew J.C."/>
            <person name="Edwards S.V."/>
            <person name="Faircloth B.C."/>
            <person name="Fujita M.K."/>
            <person name="Greenwold M.J."/>
            <person name="Hoffmann F.G."/>
            <person name="Howard J.M."/>
            <person name="Iguchi T."/>
            <person name="Janes D.E."/>
            <person name="Khan S.Y."/>
            <person name="Kohno S."/>
            <person name="de Koning A.J."/>
            <person name="Lance S.L."/>
            <person name="McCarthy F.M."/>
            <person name="McCormack J.E."/>
            <person name="Merchant M.E."/>
            <person name="Peterson D.G."/>
            <person name="Pollock D.D."/>
            <person name="Pourmand N."/>
            <person name="Raney B.J."/>
            <person name="Roessler K.A."/>
            <person name="Sanford J.R."/>
            <person name="Sawyer R.H."/>
            <person name="Schmidt C.J."/>
            <person name="Triplett E.W."/>
            <person name="Tuberville T.D."/>
            <person name="Venegas-Anaya M."/>
            <person name="Howard J.T."/>
            <person name="Jarvis E.D."/>
            <person name="Guillette L.J.Jr."/>
            <person name="Glenn T.C."/>
            <person name="Green R.E."/>
            <person name="Ray D.A."/>
        </authorList>
    </citation>
    <scope>NUCLEOTIDE SEQUENCE [LARGE SCALE GENOMIC DNA]</scope>
    <source>
        <strain evidence="1">KSC_2009_1</strain>
    </source>
</reference>
<accession>A0A151MUV2</accession>
<proteinExistence type="predicted"/>
<comment type="caution">
    <text evidence="1">The sequence shown here is derived from an EMBL/GenBank/DDBJ whole genome shotgun (WGS) entry which is preliminary data.</text>
</comment>
<dbReference type="Proteomes" id="UP000050525">
    <property type="component" value="Unassembled WGS sequence"/>
</dbReference>